<dbReference type="Pfam" id="PF01910">
    <property type="entry name" value="Thiamine_BP"/>
    <property type="match status" value="1"/>
</dbReference>
<proteinExistence type="predicted"/>
<gene>
    <name evidence="3" type="ORF">FHR34_005646</name>
</gene>
<evidence type="ECO:0000313" key="4">
    <source>
        <dbReference type="Proteomes" id="UP000540506"/>
    </source>
</evidence>
<name>A0A7W7VY43_KITKI</name>
<dbReference type="SUPFAM" id="SSF89957">
    <property type="entry name" value="MTH1187/YkoF-like"/>
    <property type="match status" value="1"/>
</dbReference>
<reference evidence="3 4" key="1">
    <citation type="submission" date="2020-08" db="EMBL/GenBank/DDBJ databases">
        <title>Sequencing the genomes of 1000 actinobacteria strains.</title>
        <authorList>
            <person name="Klenk H.-P."/>
        </authorList>
    </citation>
    <scope>NUCLEOTIDE SEQUENCE [LARGE SCALE GENOMIC DNA]</scope>
    <source>
        <strain evidence="3 4">DSM 41654</strain>
    </source>
</reference>
<dbReference type="InterPro" id="IPR029756">
    <property type="entry name" value="MTH1187/YkoF-like"/>
</dbReference>
<sequence>MRLMVEFTTEPFELVTFPDHAAAARRVVDEAGLAVSVGPFGTSAEGEAEQVLAAVSRLLHDTLDAGASRISVQVSVLPEEKSTESKSTEAKSTTEAPEGVDTQ</sequence>
<dbReference type="Gene3D" id="3.30.70.930">
    <property type="match status" value="1"/>
</dbReference>
<comment type="caution">
    <text evidence="3">The sequence shown here is derived from an EMBL/GenBank/DDBJ whole genome shotgun (WGS) entry which is preliminary data.</text>
</comment>
<dbReference type="Proteomes" id="UP000540506">
    <property type="component" value="Unassembled WGS sequence"/>
</dbReference>
<evidence type="ECO:0000259" key="2">
    <source>
        <dbReference type="Pfam" id="PF01910"/>
    </source>
</evidence>
<accession>A0A7W7VY43</accession>
<feature type="domain" description="Thiamine-binding protein" evidence="2">
    <location>
        <begin position="15"/>
        <end position="77"/>
    </location>
</feature>
<dbReference type="InterPro" id="IPR002767">
    <property type="entry name" value="Thiamine_BP"/>
</dbReference>
<dbReference type="AlphaFoldDB" id="A0A7W7VY43"/>
<feature type="compositionally biased region" description="Basic and acidic residues" evidence="1">
    <location>
        <begin position="78"/>
        <end position="89"/>
    </location>
</feature>
<evidence type="ECO:0000313" key="3">
    <source>
        <dbReference type="EMBL" id="MBB4926653.1"/>
    </source>
</evidence>
<feature type="region of interest" description="Disordered" evidence="1">
    <location>
        <begin position="76"/>
        <end position="103"/>
    </location>
</feature>
<evidence type="ECO:0000256" key="1">
    <source>
        <dbReference type="SAM" id="MobiDB-lite"/>
    </source>
</evidence>
<organism evidence="3 4">
    <name type="scientific">Kitasatospora kifunensis</name>
    <name type="common">Streptomyces kifunensis</name>
    <dbReference type="NCBI Taxonomy" id="58351"/>
    <lineage>
        <taxon>Bacteria</taxon>
        <taxon>Bacillati</taxon>
        <taxon>Actinomycetota</taxon>
        <taxon>Actinomycetes</taxon>
        <taxon>Kitasatosporales</taxon>
        <taxon>Streptomycetaceae</taxon>
        <taxon>Kitasatospora</taxon>
    </lineage>
</organism>
<protein>
    <submittedName>
        <fullName evidence="3">Uncharacterized protein YqgV (UPF0045/DUF77 family)</fullName>
    </submittedName>
</protein>
<dbReference type="EMBL" id="JACHJV010000001">
    <property type="protein sequence ID" value="MBB4926653.1"/>
    <property type="molecule type" value="Genomic_DNA"/>
</dbReference>
<keyword evidence="4" id="KW-1185">Reference proteome</keyword>